<sequence>MKFLKVVSFGKQLFKRTVSDDVPGMAAQLAFFFLLSLFPFLLFFITLIGYLPLTQADIMRVISIYAPEETFQLINKNVSEIANKKNGGLLSVTILATLWTASNGINAIIRSLNTAYNVEEDRSFLVARLIAVILTIAMVLVIAVAFLLPIFGKAIGIYLFSFWGLSADFLQLWNALRWVISFVVFFVVLLALYKMAPNKKVYFKDAAVGAAFATIGWQLVSLAFSYYVDTMGNYSAAYGSLGGVIVLMIWFYISGMIIIGGGEINALFEKYRNNNYHI</sequence>
<feature type="transmembrane region" description="Helical" evidence="6">
    <location>
        <begin position="178"/>
        <end position="196"/>
    </location>
</feature>
<evidence type="ECO:0000313" key="8">
    <source>
        <dbReference type="Proteomes" id="UP000198694"/>
    </source>
</evidence>
<dbReference type="EMBL" id="FNFL01000005">
    <property type="protein sequence ID" value="SDK35174.1"/>
    <property type="molecule type" value="Genomic_DNA"/>
</dbReference>
<dbReference type="STRING" id="407036.SAMN05216243_2842"/>
<dbReference type="NCBIfam" id="TIGR00765">
    <property type="entry name" value="yihY_not_rbn"/>
    <property type="match status" value="1"/>
</dbReference>
<reference evidence="7 8" key="1">
    <citation type="submission" date="2016-10" db="EMBL/GenBank/DDBJ databases">
        <authorList>
            <person name="de Groot N.N."/>
        </authorList>
    </citation>
    <scope>NUCLEOTIDE SEQUENCE [LARGE SCALE GENOMIC DNA]</scope>
    <source>
        <strain evidence="7 8">CGMCC 1.6502</strain>
    </source>
</reference>
<dbReference type="PIRSF" id="PIRSF035875">
    <property type="entry name" value="RNase_BN"/>
    <property type="match status" value="1"/>
</dbReference>
<dbReference type="RefSeq" id="WP_093215844.1">
    <property type="nucleotide sequence ID" value="NZ_FNFL01000005.1"/>
</dbReference>
<evidence type="ECO:0000256" key="4">
    <source>
        <dbReference type="ARBA" id="ARBA00022989"/>
    </source>
</evidence>
<feature type="transmembrane region" description="Helical" evidence="6">
    <location>
        <begin position="89"/>
        <end position="109"/>
    </location>
</feature>
<evidence type="ECO:0000256" key="2">
    <source>
        <dbReference type="ARBA" id="ARBA00022475"/>
    </source>
</evidence>
<keyword evidence="4 6" id="KW-1133">Transmembrane helix</keyword>
<keyword evidence="5 6" id="KW-0472">Membrane</keyword>
<organism evidence="7 8">
    <name type="scientific">Sediminibacillus albus</name>
    <dbReference type="NCBI Taxonomy" id="407036"/>
    <lineage>
        <taxon>Bacteria</taxon>
        <taxon>Bacillati</taxon>
        <taxon>Bacillota</taxon>
        <taxon>Bacilli</taxon>
        <taxon>Bacillales</taxon>
        <taxon>Bacillaceae</taxon>
        <taxon>Sediminibacillus</taxon>
    </lineage>
</organism>
<evidence type="ECO:0000256" key="5">
    <source>
        <dbReference type="ARBA" id="ARBA00023136"/>
    </source>
</evidence>
<feature type="transmembrane region" description="Helical" evidence="6">
    <location>
        <begin position="29"/>
        <end position="53"/>
    </location>
</feature>
<evidence type="ECO:0000256" key="1">
    <source>
        <dbReference type="ARBA" id="ARBA00004651"/>
    </source>
</evidence>
<evidence type="ECO:0000256" key="3">
    <source>
        <dbReference type="ARBA" id="ARBA00022692"/>
    </source>
</evidence>
<dbReference type="GO" id="GO:0005886">
    <property type="term" value="C:plasma membrane"/>
    <property type="evidence" value="ECO:0007669"/>
    <property type="project" value="UniProtKB-SubCell"/>
</dbReference>
<feature type="transmembrane region" description="Helical" evidence="6">
    <location>
        <begin position="240"/>
        <end position="262"/>
    </location>
</feature>
<gene>
    <name evidence="7" type="ORF">SAMN05216243_2842</name>
</gene>
<keyword evidence="2" id="KW-1003">Cell membrane</keyword>
<feature type="transmembrane region" description="Helical" evidence="6">
    <location>
        <begin position="208"/>
        <end position="228"/>
    </location>
</feature>
<accession>A0A1G9B7T1</accession>
<evidence type="ECO:0000256" key="6">
    <source>
        <dbReference type="SAM" id="Phobius"/>
    </source>
</evidence>
<dbReference type="PANTHER" id="PTHR30213">
    <property type="entry name" value="INNER MEMBRANE PROTEIN YHJD"/>
    <property type="match status" value="1"/>
</dbReference>
<proteinExistence type="predicted"/>
<dbReference type="Pfam" id="PF03631">
    <property type="entry name" value="Virul_fac_BrkB"/>
    <property type="match status" value="1"/>
</dbReference>
<name>A0A1G9B7T1_9BACI</name>
<evidence type="ECO:0000313" key="7">
    <source>
        <dbReference type="EMBL" id="SDK35174.1"/>
    </source>
</evidence>
<dbReference type="AlphaFoldDB" id="A0A1G9B7T1"/>
<keyword evidence="8" id="KW-1185">Reference proteome</keyword>
<keyword evidence="3 6" id="KW-0812">Transmembrane</keyword>
<feature type="transmembrane region" description="Helical" evidence="6">
    <location>
        <begin position="129"/>
        <end position="148"/>
    </location>
</feature>
<protein>
    <submittedName>
        <fullName evidence="7">Membrane protein</fullName>
    </submittedName>
</protein>
<dbReference type="OrthoDB" id="9775903at2"/>
<dbReference type="PANTHER" id="PTHR30213:SF0">
    <property type="entry name" value="UPF0761 MEMBRANE PROTEIN YIHY"/>
    <property type="match status" value="1"/>
</dbReference>
<dbReference type="InterPro" id="IPR017039">
    <property type="entry name" value="Virul_fac_BrkB"/>
</dbReference>
<dbReference type="Proteomes" id="UP000198694">
    <property type="component" value="Unassembled WGS sequence"/>
</dbReference>
<comment type="subcellular location">
    <subcellularLocation>
        <location evidence="1">Cell membrane</location>
        <topology evidence="1">Multi-pass membrane protein</topology>
    </subcellularLocation>
</comment>